<keyword evidence="3" id="KW-1185">Reference proteome</keyword>
<evidence type="ECO:0000313" key="2">
    <source>
        <dbReference type="EMBL" id="MZP29163.1"/>
    </source>
</evidence>
<feature type="region of interest" description="Disordered" evidence="1">
    <location>
        <begin position="1"/>
        <end position="21"/>
    </location>
</feature>
<dbReference type="EMBL" id="WXEY01000004">
    <property type="protein sequence ID" value="MZP29163.1"/>
    <property type="molecule type" value="Genomic_DNA"/>
</dbReference>
<name>A0A845KZH3_9FIRM</name>
<comment type="caution">
    <text evidence="2">The sequence shown here is derived from an EMBL/GenBank/DDBJ whole genome shotgun (WGS) entry which is preliminary data.</text>
</comment>
<dbReference type="Proteomes" id="UP000463470">
    <property type="component" value="Unassembled WGS sequence"/>
</dbReference>
<gene>
    <name evidence="2" type="ORF">GTO91_05490</name>
</gene>
<dbReference type="OrthoDB" id="9809679at2"/>
<dbReference type="RefSeq" id="WP_161256094.1">
    <property type="nucleotide sequence ID" value="NZ_WXEY01000004.1"/>
</dbReference>
<sequence length="49" mass="5013">MSAATRQACDEGRPIVTNDHSPSSKAYMAIAREIASACGQPAKGAAAHL</sequence>
<accession>A0A845KZH3</accession>
<dbReference type="AlphaFoldDB" id="A0A845KZH3"/>
<protein>
    <submittedName>
        <fullName evidence="2">Uncharacterized protein</fullName>
    </submittedName>
</protein>
<evidence type="ECO:0000313" key="3">
    <source>
        <dbReference type="Proteomes" id="UP000463470"/>
    </source>
</evidence>
<organism evidence="2 3">
    <name type="scientific">Heliomicrobium undosum</name>
    <dbReference type="NCBI Taxonomy" id="121734"/>
    <lineage>
        <taxon>Bacteria</taxon>
        <taxon>Bacillati</taxon>
        <taxon>Bacillota</taxon>
        <taxon>Clostridia</taxon>
        <taxon>Eubacteriales</taxon>
        <taxon>Heliobacteriaceae</taxon>
        <taxon>Heliomicrobium</taxon>
    </lineage>
</organism>
<reference evidence="2 3" key="1">
    <citation type="submission" date="2020-01" db="EMBL/GenBank/DDBJ databases">
        <title>Whole-genome sequence of Heliobacterium undosum DSM 13378.</title>
        <authorList>
            <person name="Kyndt J.A."/>
            <person name="Meyer T.E."/>
        </authorList>
    </citation>
    <scope>NUCLEOTIDE SEQUENCE [LARGE SCALE GENOMIC DNA]</scope>
    <source>
        <strain evidence="2 3">DSM 13378</strain>
    </source>
</reference>
<evidence type="ECO:0000256" key="1">
    <source>
        <dbReference type="SAM" id="MobiDB-lite"/>
    </source>
</evidence>
<proteinExistence type="predicted"/>